<reference evidence="1 2" key="1">
    <citation type="submission" date="2014-02" db="EMBL/GenBank/DDBJ databases">
        <title>Transposable element dynamics among asymbiotic and ectomycorrhizal Amanita fungi.</title>
        <authorList>
            <consortium name="DOE Joint Genome Institute"/>
            <person name="Hess J."/>
            <person name="Skrede I."/>
            <person name="Wolfe B."/>
            <person name="LaButti K."/>
            <person name="Ohm R.A."/>
            <person name="Grigoriev I.V."/>
            <person name="Pringle A."/>
        </authorList>
    </citation>
    <scope>NUCLEOTIDE SEQUENCE [LARGE SCALE GENOMIC DNA]</scope>
    <source>
        <strain evidence="1 2">SKay4041</strain>
    </source>
</reference>
<gene>
    <name evidence="1" type="ORF">AMATHDRAFT_2145</name>
</gene>
<dbReference type="EMBL" id="KZ301979">
    <property type="protein sequence ID" value="PFH52410.1"/>
    <property type="molecule type" value="Genomic_DNA"/>
</dbReference>
<evidence type="ECO:0000313" key="2">
    <source>
        <dbReference type="Proteomes" id="UP000242287"/>
    </source>
</evidence>
<proteinExistence type="predicted"/>
<dbReference type="Proteomes" id="UP000242287">
    <property type="component" value="Unassembled WGS sequence"/>
</dbReference>
<evidence type="ECO:0008006" key="3">
    <source>
        <dbReference type="Google" id="ProtNLM"/>
    </source>
</evidence>
<name>A0A2A9NX76_9AGAR</name>
<dbReference type="AlphaFoldDB" id="A0A2A9NX76"/>
<accession>A0A2A9NX76</accession>
<protein>
    <recommendedName>
        <fullName evidence="3">RRM domain-containing protein</fullName>
    </recommendedName>
</protein>
<organism evidence="1 2">
    <name type="scientific">Amanita thiersii Skay4041</name>
    <dbReference type="NCBI Taxonomy" id="703135"/>
    <lineage>
        <taxon>Eukaryota</taxon>
        <taxon>Fungi</taxon>
        <taxon>Dikarya</taxon>
        <taxon>Basidiomycota</taxon>
        <taxon>Agaricomycotina</taxon>
        <taxon>Agaricomycetes</taxon>
        <taxon>Agaricomycetidae</taxon>
        <taxon>Agaricales</taxon>
        <taxon>Pluteineae</taxon>
        <taxon>Amanitaceae</taxon>
        <taxon>Amanita</taxon>
    </lineage>
</organism>
<dbReference type="OrthoDB" id="5541797at2759"/>
<keyword evidence="2" id="KW-1185">Reference proteome</keyword>
<evidence type="ECO:0000313" key="1">
    <source>
        <dbReference type="EMBL" id="PFH52410.1"/>
    </source>
</evidence>
<sequence length="253" mass="28292">MNANTVANKAANTARSVWKAHRPIRQAQADASYLGNIRKKALEYGNRIELQNVPLSATTTDVRRLVEWTRLSGVEDVALQFEHFRPTGKALITLSRPELLRDNMRLLQNIGFAGVPLHVEPKLSSDVRELPGRTRGVKGREAAARRGILDGNGPHAGLLNGERTVTIWGFPGKTEVPTVEYILKSFKLTRSVNGKSSVFKIPIPQNEFAMSSRFIATTQTVSEAHRMVRQVNMTFFEPDTLGNRFLLRARIVH</sequence>